<proteinExistence type="predicted"/>
<dbReference type="PATRIC" id="fig|1125712.3.peg.496"/>
<keyword evidence="2" id="KW-1185">Reference proteome</keyword>
<evidence type="ECO:0000313" key="2">
    <source>
        <dbReference type="Proteomes" id="UP000016638"/>
    </source>
</evidence>
<dbReference type="AlphaFoldDB" id="U2TV81"/>
<protein>
    <submittedName>
        <fullName evidence="1">Uncharacterized protein</fullName>
    </submittedName>
</protein>
<gene>
    <name evidence="1" type="ORF">HMPREF1316_1463</name>
</gene>
<name>U2TV81_9ACTN</name>
<accession>U2TV81</accession>
<sequence>MGEVLVHTDPLVGSPDCSGCVGRSCDCAIHIRPRARRTAACRGPLRP</sequence>
<evidence type="ECO:0000313" key="1">
    <source>
        <dbReference type="EMBL" id="ERL09983.1"/>
    </source>
</evidence>
<comment type="caution">
    <text evidence="1">The sequence shown here is derived from an EMBL/GenBank/DDBJ whole genome shotgun (WGS) entry which is preliminary data.</text>
</comment>
<dbReference type="Proteomes" id="UP000016638">
    <property type="component" value="Unassembled WGS sequence"/>
</dbReference>
<organism evidence="1 2">
    <name type="scientific">Olsenella profusa F0195</name>
    <dbReference type="NCBI Taxonomy" id="1125712"/>
    <lineage>
        <taxon>Bacteria</taxon>
        <taxon>Bacillati</taxon>
        <taxon>Actinomycetota</taxon>
        <taxon>Coriobacteriia</taxon>
        <taxon>Coriobacteriales</taxon>
        <taxon>Atopobiaceae</taxon>
        <taxon>Olsenella</taxon>
    </lineage>
</organism>
<reference evidence="1 2" key="1">
    <citation type="submission" date="2013-08" db="EMBL/GenBank/DDBJ databases">
        <authorList>
            <person name="Durkin A.S."/>
            <person name="Haft D.R."/>
            <person name="McCorrison J."/>
            <person name="Torralba M."/>
            <person name="Gillis M."/>
            <person name="Haft D.H."/>
            <person name="Methe B."/>
            <person name="Sutton G."/>
            <person name="Nelson K.E."/>
        </authorList>
    </citation>
    <scope>NUCLEOTIDE SEQUENCE [LARGE SCALE GENOMIC DNA]</scope>
    <source>
        <strain evidence="1 2">F0195</strain>
    </source>
</reference>
<dbReference type="EMBL" id="AWEZ01000017">
    <property type="protein sequence ID" value="ERL09983.1"/>
    <property type="molecule type" value="Genomic_DNA"/>
</dbReference>
<dbReference type="STRING" id="1125712.HMPREF1316_1463"/>